<dbReference type="KEGG" id="ebla:JGUZn3_07770"/>
<gene>
    <name evidence="1" type="ORF">JGUZn3_07770</name>
</gene>
<dbReference type="AlphaFoldDB" id="A0A7H1NQF0"/>
<organism evidence="1 2">
    <name type="scientific">Entomobacter blattae</name>
    <dbReference type="NCBI Taxonomy" id="2762277"/>
    <lineage>
        <taxon>Bacteria</taxon>
        <taxon>Pseudomonadati</taxon>
        <taxon>Pseudomonadota</taxon>
        <taxon>Alphaproteobacteria</taxon>
        <taxon>Acetobacterales</taxon>
        <taxon>Acetobacteraceae</taxon>
        <taxon>Entomobacter</taxon>
    </lineage>
</organism>
<name>A0A7H1NQF0_9PROT</name>
<dbReference type="Proteomes" id="UP000516349">
    <property type="component" value="Chromosome"/>
</dbReference>
<dbReference type="EMBL" id="CP060244">
    <property type="protein sequence ID" value="QNT78010.1"/>
    <property type="molecule type" value="Genomic_DNA"/>
</dbReference>
<reference evidence="1 2" key="1">
    <citation type="submission" date="2020-08" db="EMBL/GenBank/DDBJ databases">
        <title>Complete genome sequence of Entomobacter blattae G55GP.</title>
        <authorList>
            <person name="Poehlein A."/>
            <person name="Guzman J."/>
            <person name="Daniel R."/>
            <person name="Vilcinskas A."/>
        </authorList>
    </citation>
    <scope>NUCLEOTIDE SEQUENCE [LARGE SCALE GENOMIC DNA]</scope>
    <source>
        <strain evidence="1 2">G55GP</strain>
    </source>
</reference>
<evidence type="ECO:0000313" key="1">
    <source>
        <dbReference type="EMBL" id="QNT78010.1"/>
    </source>
</evidence>
<sequence length="239" mass="26741">MIGLLRAAETKADPRGEVSLKRFRTILLLLLSIFIVTACAREESGKRGFRLTRERIQNRSVTTAFYKGVSVSKAVEAVAILLKKRGYYIKNKIEGPIGLVYAYRNECNPSIDYNNCVTGKFSKYIAPTTTTVNTMIYGNPDIEMVPNYGSADAQGYSVRVNAISRSDMIASVVITAMPENEVRIRVVFQYVAYYSRGIQAASCNIVTEDCKPGAYPSIYEDFFKDTDQLLDQKRTDSQS</sequence>
<protein>
    <submittedName>
        <fullName evidence="1">Uncharacterized protein</fullName>
    </submittedName>
</protein>
<keyword evidence="2" id="KW-1185">Reference proteome</keyword>
<accession>A0A7H1NQF0</accession>
<proteinExistence type="predicted"/>
<evidence type="ECO:0000313" key="2">
    <source>
        <dbReference type="Proteomes" id="UP000516349"/>
    </source>
</evidence>